<accession>A0A0E9P506</accession>
<reference evidence="2" key="1">
    <citation type="submission" date="2014-11" db="EMBL/GenBank/DDBJ databases">
        <authorList>
            <person name="Amaro Gonzalez C."/>
        </authorList>
    </citation>
    <scope>NUCLEOTIDE SEQUENCE</scope>
</reference>
<dbReference type="EMBL" id="GBXM01109226">
    <property type="protein sequence ID" value="JAG99350.1"/>
    <property type="molecule type" value="Transcribed_RNA"/>
</dbReference>
<dbReference type="EMBL" id="GBXM01106401">
    <property type="protein sequence ID" value="JAH02176.1"/>
    <property type="molecule type" value="Transcribed_RNA"/>
</dbReference>
<dbReference type="AlphaFoldDB" id="A0A0E9P506"/>
<keyword evidence="1" id="KW-1133">Transmembrane helix</keyword>
<feature type="transmembrane region" description="Helical" evidence="1">
    <location>
        <begin position="18"/>
        <end position="45"/>
    </location>
</feature>
<keyword evidence="1" id="KW-0812">Transmembrane</keyword>
<keyword evidence="1" id="KW-0472">Membrane</keyword>
<dbReference type="EMBL" id="GBXM01107197">
    <property type="protein sequence ID" value="JAH01380.1"/>
    <property type="molecule type" value="Transcribed_RNA"/>
</dbReference>
<evidence type="ECO:0000256" key="1">
    <source>
        <dbReference type="SAM" id="Phobius"/>
    </source>
</evidence>
<reference evidence="2" key="2">
    <citation type="journal article" date="2015" name="Fish Shellfish Immunol.">
        <title>Early steps in the European eel (Anguilla anguilla)-Vibrio vulnificus interaction in the gills: Role of the RtxA13 toxin.</title>
        <authorList>
            <person name="Callol A."/>
            <person name="Pajuelo D."/>
            <person name="Ebbesson L."/>
            <person name="Teles M."/>
            <person name="MacKenzie S."/>
            <person name="Amaro C."/>
        </authorList>
    </citation>
    <scope>NUCLEOTIDE SEQUENCE</scope>
</reference>
<protein>
    <submittedName>
        <fullName evidence="2">Uncharacterized protein</fullName>
    </submittedName>
</protein>
<sequence>MIRGQLVWVLPPCSLKKLAGLCVACSSLPSTFSLCLGFRFLFLYLPPSQHPPHRTSHFIHARVRY</sequence>
<proteinExistence type="predicted"/>
<organism evidence="2">
    <name type="scientific">Anguilla anguilla</name>
    <name type="common">European freshwater eel</name>
    <name type="synonym">Muraena anguilla</name>
    <dbReference type="NCBI Taxonomy" id="7936"/>
    <lineage>
        <taxon>Eukaryota</taxon>
        <taxon>Metazoa</taxon>
        <taxon>Chordata</taxon>
        <taxon>Craniata</taxon>
        <taxon>Vertebrata</taxon>
        <taxon>Euteleostomi</taxon>
        <taxon>Actinopterygii</taxon>
        <taxon>Neopterygii</taxon>
        <taxon>Teleostei</taxon>
        <taxon>Anguilliformes</taxon>
        <taxon>Anguillidae</taxon>
        <taxon>Anguilla</taxon>
    </lineage>
</organism>
<name>A0A0E9P506_ANGAN</name>
<evidence type="ECO:0000313" key="2">
    <source>
        <dbReference type="EMBL" id="JAG99350.1"/>
    </source>
</evidence>